<dbReference type="GO" id="GO:0046983">
    <property type="term" value="F:protein dimerization activity"/>
    <property type="evidence" value="ECO:0007669"/>
    <property type="project" value="InterPro"/>
</dbReference>
<name>A0A9W4WJE8_9GLOM</name>
<gene>
    <name evidence="7" type="ORF">FWILDA_LOCUS2434</name>
</gene>
<comment type="caution">
    <text evidence="7">The sequence shown here is derived from an EMBL/GenBank/DDBJ whole genome shotgun (WGS) entry which is preliminary data.</text>
</comment>
<organism evidence="7 8">
    <name type="scientific">Funneliformis geosporum</name>
    <dbReference type="NCBI Taxonomy" id="1117311"/>
    <lineage>
        <taxon>Eukaryota</taxon>
        <taxon>Fungi</taxon>
        <taxon>Fungi incertae sedis</taxon>
        <taxon>Mucoromycota</taxon>
        <taxon>Glomeromycotina</taxon>
        <taxon>Glomeromycetes</taxon>
        <taxon>Glomerales</taxon>
        <taxon>Glomeraceae</taxon>
        <taxon>Funneliformis</taxon>
    </lineage>
</organism>
<keyword evidence="2" id="KW-0479">Metal-binding</keyword>
<dbReference type="AlphaFoldDB" id="A0A9W4WJE8"/>
<dbReference type="PANTHER" id="PTHR46481">
    <property type="entry name" value="ZINC FINGER BED DOMAIN-CONTAINING PROTEIN 4"/>
    <property type="match status" value="1"/>
</dbReference>
<dbReference type="InterPro" id="IPR052035">
    <property type="entry name" value="ZnF_BED_domain_contain"/>
</dbReference>
<dbReference type="InterPro" id="IPR008906">
    <property type="entry name" value="HATC_C_dom"/>
</dbReference>
<dbReference type="GO" id="GO:0005634">
    <property type="term" value="C:nucleus"/>
    <property type="evidence" value="ECO:0007669"/>
    <property type="project" value="UniProtKB-SubCell"/>
</dbReference>
<accession>A0A9W4WJE8</accession>
<evidence type="ECO:0000256" key="3">
    <source>
        <dbReference type="ARBA" id="ARBA00022771"/>
    </source>
</evidence>
<dbReference type="EMBL" id="CAMKVN010000281">
    <property type="protein sequence ID" value="CAI2166161.1"/>
    <property type="molecule type" value="Genomic_DNA"/>
</dbReference>
<dbReference type="Proteomes" id="UP001153678">
    <property type="component" value="Unassembled WGS sequence"/>
</dbReference>
<keyword evidence="4" id="KW-0862">Zinc</keyword>
<reference evidence="7" key="1">
    <citation type="submission" date="2022-08" db="EMBL/GenBank/DDBJ databases">
        <authorList>
            <person name="Kallberg Y."/>
            <person name="Tangrot J."/>
            <person name="Rosling A."/>
        </authorList>
    </citation>
    <scope>NUCLEOTIDE SEQUENCE</scope>
    <source>
        <strain evidence="7">Wild A</strain>
    </source>
</reference>
<dbReference type="InterPro" id="IPR012337">
    <property type="entry name" value="RNaseH-like_sf"/>
</dbReference>
<dbReference type="Pfam" id="PF05699">
    <property type="entry name" value="Dimer_Tnp_hAT"/>
    <property type="match status" value="1"/>
</dbReference>
<dbReference type="GO" id="GO:0008270">
    <property type="term" value="F:zinc ion binding"/>
    <property type="evidence" value="ECO:0007669"/>
    <property type="project" value="UniProtKB-KW"/>
</dbReference>
<dbReference type="SUPFAM" id="SSF53098">
    <property type="entry name" value="Ribonuclease H-like"/>
    <property type="match status" value="1"/>
</dbReference>
<feature type="domain" description="HAT C-terminal dimerisation" evidence="6">
    <location>
        <begin position="18"/>
        <end position="69"/>
    </location>
</feature>
<dbReference type="OrthoDB" id="1715602at2759"/>
<dbReference type="PANTHER" id="PTHR46481:SF10">
    <property type="entry name" value="ZINC FINGER BED DOMAIN-CONTAINING PROTEIN 39"/>
    <property type="match status" value="1"/>
</dbReference>
<keyword evidence="5" id="KW-0539">Nucleus</keyword>
<evidence type="ECO:0000256" key="1">
    <source>
        <dbReference type="ARBA" id="ARBA00004123"/>
    </source>
</evidence>
<keyword evidence="8" id="KW-1185">Reference proteome</keyword>
<evidence type="ECO:0000256" key="5">
    <source>
        <dbReference type="ARBA" id="ARBA00023242"/>
    </source>
</evidence>
<protein>
    <submittedName>
        <fullName evidence="7">3917_t:CDS:1</fullName>
    </submittedName>
</protein>
<sequence length="73" mass="8566">MILGDDNESSDENDKNEVDNYLKMKSNRKIMPLIWWENNKTKFPFLSQLAKEYLEITVTSISNECLFSAVVEF</sequence>
<evidence type="ECO:0000256" key="4">
    <source>
        <dbReference type="ARBA" id="ARBA00022833"/>
    </source>
</evidence>
<keyword evidence="3" id="KW-0863">Zinc-finger</keyword>
<evidence type="ECO:0000313" key="7">
    <source>
        <dbReference type="EMBL" id="CAI2166161.1"/>
    </source>
</evidence>
<evidence type="ECO:0000313" key="8">
    <source>
        <dbReference type="Proteomes" id="UP001153678"/>
    </source>
</evidence>
<comment type="subcellular location">
    <subcellularLocation>
        <location evidence="1">Nucleus</location>
    </subcellularLocation>
</comment>
<proteinExistence type="predicted"/>
<evidence type="ECO:0000256" key="2">
    <source>
        <dbReference type="ARBA" id="ARBA00022723"/>
    </source>
</evidence>
<evidence type="ECO:0000259" key="6">
    <source>
        <dbReference type="Pfam" id="PF05699"/>
    </source>
</evidence>